<sequence>MLCESAGFARAFSWCRFLLVSRARCSVVHAAPQTRDPGCFRHVQNRGPGSAAHHVAARRVAMRPGHDCRRCCSTEPRPGHGSRYIVGRA</sequence>
<accession>Q13DU6</accession>
<dbReference type="STRING" id="316057.RPD_0505"/>
<dbReference type="HOGENOM" id="CLU_2452653_0_0_5"/>
<dbReference type="AlphaFoldDB" id="Q13DU6"/>
<protein>
    <submittedName>
        <fullName evidence="1">Uncharacterized protein</fullName>
    </submittedName>
</protein>
<dbReference type="KEGG" id="rpd:RPD_0505"/>
<proteinExistence type="predicted"/>
<name>Q13DU6_RHOPS</name>
<evidence type="ECO:0000313" key="1">
    <source>
        <dbReference type="EMBL" id="ABE37743.1"/>
    </source>
</evidence>
<gene>
    <name evidence="1" type="ordered locus">RPD_0505</name>
</gene>
<dbReference type="EMBL" id="CP000283">
    <property type="protein sequence ID" value="ABE37743.1"/>
    <property type="molecule type" value="Genomic_DNA"/>
</dbReference>
<evidence type="ECO:0000313" key="2">
    <source>
        <dbReference type="Proteomes" id="UP000001818"/>
    </source>
</evidence>
<reference evidence="1 2" key="1">
    <citation type="submission" date="2006-03" db="EMBL/GenBank/DDBJ databases">
        <title>Complete sequence of Rhodopseudomonas palustris BisB5.</title>
        <authorList>
            <consortium name="US DOE Joint Genome Institute"/>
            <person name="Copeland A."/>
            <person name="Lucas S."/>
            <person name="Lapidus A."/>
            <person name="Barry K."/>
            <person name="Detter J.C."/>
            <person name="Glavina del Rio T."/>
            <person name="Hammon N."/>
            <person name="Israni S."/>
            <person name="Dalin E."/>
            <person name="Tice H."/>
            <person name="Pitluck S."/>
            <person name="Chain P."/>
            <person name="Malfatti S."/>
            <person name="Shin M."/>
            <person name="Vergez L."/>
            <person name="Schmutz J."/>
            <person name="Larimer F."/>
            <person name="Land M."/>
            <person name="Hauser L."/>
            <person name="Pelletier D.A."/>
            <person name="Kyrpides N."/>
            <person name="Lykidis A."/>
            <person name="Oda Y."/>
            <person name="Harwood C.S."/>
            <person name="Richardson P."/>
        </authorList>
    </citation>
    <scope>NUCLEOTIDE SEQUENCE [LARGE SCALE GENOMIC DNA]</scope>
    <source>
        <strain evidence="1 2">BisB5</strain>
    </source>
</reference>
<dbReference type="Proteomes" id="UP000001818">
    <property type="component" value="Chromosome"/>
</dbReference>
<organism evidence="1 2">
    <name type="scientific">Rhodopseudomonas palustris (strain BisB5)</name>
    <dbReference type="NCBI Taxonomy" id="316057"/>
    <lineage>
        <taxon>Bacteria</taxon>
        <taxon>Pseudomonadati</taxon>
        <taxon>Pseudomonadota</taxon>
        <taxon>Alphaproteobacteria</taxon>
        <taxon>Hyphomicrobiales</taxon>
        <taxon>Nitrobacteraceae</taxon>
        <taxon>Rhodopseudomonas</taxon>
    </lineage>
</organism>